<sequence length="310" mass="36598">MPNYKQYKEVKKELIRKYKRRKLSRENAEMDAFISINDFLSKSKSQGPLAESGLIDYHYQSYENIAFYISILIFEIGYQRIMCMPEYILKYDTLIVKNTILYIESNDEIIVPLNFKKEIELCSNARFIYTTFIITRTTDVKQLSHANMLIIDLFKKTIERYEPFGKSIPGDTYKSNFAFSKKIDERIKKVISYLNLNFTYISPIDMAPIKGLQSIADAYDGMCITYSLMYLQLRIMNPDINQSDIIKYFSEKSKVKLRNIILRYAKYIEEKLKENPEAINAKKYQLYNVEYGKNYNYVVSGPRGEFEANY</sequence>
<dbReference type="EMBL" id="MK072251">
    <property type="protein sequence ID" value="AYV80901.1"/>
    <property type="molecule type" value="Genomic_DNA"/>
</dbReference>
<name>A0A3G5A3W2_9VIRU</name>
<proteinExistence type="predicted"/>
<gene>
    <name evidence="1" type="ORF">Harvfovirus9_31</name>
</gene>
<protein>
    <submittedName>
        <fullName evidence="1">Uncharacterized protein</fullName>
    </submittedName>
</protein>
<reference evidence="1" key="1">
    <citation type="submission" date="2018-10" db="EMBL/GenBank/DDBJ databases">
        <title>Hidden diversity of soil giant viruses.</title>
        <authorList>
            <person name="Schulz F."/>
            <person name="Alteio L."/>
            <person name="Goudeau D."/>
            <person name="Ryan E.M."/>
            <person name="Malmstrom R.R."/>
            <person name="Blanchard J."/>
            <person name="Woyke T."/>
        </authorList>
    </citation>
    <scope>NUCLEOTIDE SEQUENCE</scope>
    <source>
        <strain evidence="1">HAV1</strain>
    </source>
</reference>
<accession>A0A3G5A3W2</accession>
<evidence type="ECO:0000313" key="1">
    <source>
        <dbReference type="EMBL" id="AYV80901.1"/>
    </source>
</evidence>
<organism evidence="1">
    <name type="scientific">Harvfovirus sp</name>
    <dbReference type="NCBI Taxonomy" id="2487768"/>
    <lineage>
        <taxon>Viruses</taxon>
        <taxon>Varidnaviria</taxon>
        <taxon>Bamfordvirae</taxon>
        <taxon>Nucleocytoviricota</taxon>
        <taxon>Megaviricetes</taxon>
        <taxon>Imitervirales</taxon>
        <taxon>Mimiviridae</taxon>
        <taxon>Klosneuvirinae</taxon>
    </lineage>
</organism>